<feature type="region of interest" description="Disordered" evidence="1">
    <location>
        <begin position="1"/>
        <end position="34"/>
    </location>
</feature>
<dbReference type="AlphaFoldDB" id="A0A182FT81"/>
<dbReference type="Proteomes" id="UP000069272">
    <property type="component" value="Unassembled WGS sequence"/>
</dbReference>
<feature type="compositionally biased region" description="Basic and acidic residues" evidence="1">
    <location>
        <begin position="10"/>
        <end position="34"/>
    </location>
</feature>
<organism evidence="2 3">
    <name type="scientific">Anopheles albimanus</name>
    <name type="common">New world malaria mosquito</name>
    <dbReference type="NCBI Taxonomy" id="7167"/>
    <lineage>
        <taxon>Eukaryota</taxon>
        <taxon>Metazoa</taxon>
        <taxon>Ecdysozoa</taxon>
        <taxon>Arthropoda</taxon>
        <taxon>Hexapoda</taxon>
        <taxon>Insecta</taxon>
        <taxon>Pterygota</taxon>
        <taxon>Neoptera</taxon>
        <taxon>Endopterygota</taxon>
        <taxon>Diptera</taxon>
        <taxon>Nematocera</taxon>
        <taxon>Culicoidea</taxon>
        <taxon>Culicidae</taxon>
        <taxon>Anophelinae</taxon>
        <taxon>Anopheles</taxon>
    </lineage>
</organism>
<evidence type="ECO:0000313" key="3">
    <source>
        <dbReference type="Proteomes" id="UP000069272"/>
    </source>
</evidence>
<reference evidence="2" key="2">
    <citation type="submission" date="2022-08" db="UniProtKB">
        <authorList>
            <consortium name="EnsemblMetazoa"/>
        </authorList>
    </citation>
    <scope>IDENTIFICATION</scope>
    <source>
        <strain evidence="2">STECLA/ALBI9_A</strain>
    </source>
</reference>
<accession>A0A182FT81</accession>
<proteinExistence type="predicted"/>
<dbReference type="VEuPathDB" id="VectorBase:AALB009761"/>
<sequence>MSRQGTPSRFSEDGGSRQELQDSWRPLAYDETRESSEVRREIERIRRELVYKDVRSENVLEVMETLERMFGQPDTSIGNIIRQIRQASAPKMDLLQSVIDYGIAIEELCATVRSSGLHEFTYNTTLLQELVDRLPPTLRLEWGRRKITLPHSASLKHFRAWMKETTDAAIAVTPPMSNGRVFSHHEQNDDDCGRTDRCPACEKPSCEEGPKCEAFISNNVSDRWDLTRRHKLCRNCLHKHNGKCRKDEKCTVDDCGRFHHTVLHDSKGKENAVSLTHTTDPNTLLRYVPVVP</sequence>
<dbReference type="STRING" id="7167.A0A182FT81"/>
<evidence type="ECO:0000313" key="2">
    <source>
        <dbReference type="EnsemblMetazoa" id="AALB009761-PA"/>
    </source>
</evidence>
<dbReference type="EnsemblMetazoa" id="AALB009761-RA">
    <property type="protein sequence ID" value="AALB009761-PA"/>
    <property type="gene ID" value="AALB009761"/>
</dbReference>
<dbReference type="VEuPathDB" id="VectorBase:AALB20_028428"/>
<reference evidence="3" key="1">
    <citation type="journal article" date="2017" name="G3 (Bethesda)">
        <title>The Physical Genome Mapping of Anopheles albimanus Corrected Scaffold Misassemblies and Identified Interarm Rearrangements in Genus Anopheles.</title>
        <authorList>
            <person name="Artemov G.N."/>
            <person name="Peery A.N."/>
            <person name="Jiang X."/>
            <person name="Tu Z."/>
            <person name="Stegniy V.N."/>
            <person name="Sharakhova M.V."/>
            <person name="Sharakhov I.V."/>
        </authorList>
    </citation>
    <scope>NUCLEOTIDE SEQUENCE [LARGE SCALE GENOMIC DNA]</scope>
    <source>
        <strain evidence="3">STECLA/ALBI9_A</strain>
    </source>
</reference>
<evidence type="ECO:0000256" key="1">
    <source>
        <dbReference type="SAM" id="MobiDB-lite"/>
    </source>
</evidence>
<name>A0A182FT81_ANOAL</name>
<protein>
    <submittedName>
        <fullName evidence="2">Uncharacterized protein</fullName>
    </submittedName>
</protein>
<keyword evidence="3" id="KW-1185">Reference proteome</keyword>